<reference evidence="3 4" key="1">
    <citation type="submission" date="2020-04" db="EMBL/GenBank/DDBJ databases">
        <title>Zoogloea sp. G-4-1-14 isolated from soil.</title>
        <authorList>
            <person name="Dahal R.H."/>
        </authorList>
    </citation>
    <scope>NUCLEOTIDE SEQUENCE [LARGE SCALE GENOMIC DNA]</scope>
    <source>
        <strain evidence="3 4">G-4-1-14</strain>
    </source>
</reference>
<dbReference type="PIRSF" id="PIRSF000429">
    <property type="entry name" value="Ac-CoA_Ac_transf"/>
    <property type="match status" value="1"/>
</dbReference>
<dbReference type="RefSeq" id="WP_169148084.1">
    <property type="nucleotide sequence ID" value="NZ_JABBGA010000029.1"/>
</dbReference>
<comment type="caution">
    <text evidence="3">The sequence shown here is derived from an EMBL/GenBank/DDBJ whole genome shotgun (WGS) entry which is preliminary data.</text>
</comment>
<protein>
    <submittedName>
        <fullName evidence="3">Thiolase family protein</fullName>
    </submittedName>
</protein>
<dbReference type="Gene3D" id="3.40.47.10">
    <property type="match status" value="1"/>
</dbReference>
<dbReference type="InterPro" id="IPR055140">
    <property type="entry name" value="Thiolase_C_2"/>
</dbReference>
<dbReference type="AlphaFoldDB" id="A0A848G8N9"/>
<dbReference type="InterPro" id="IPR016039">
    <property type="entry name" value="Thiolase-like"/>
</dbReference>
<dbReference type="CDD" id="cd00829">
    <property type="entry name" value="SCP-x_thiolase"/>
    <property type="match status" value="1"/>
</dbReference>
<proteinExistence type="predicted"/>
<gene>
    <name evidence="3" type="ORF">HHL15_22605</name>
</gene>
<evidence type="ECO:0000259" key="2">
    <source>
        <dbReference type="Pfam" id="PF22691"/>
    </source>
</evidence>
<dbReference type="Pfam" id="PF22691">
    <property type="entry name" value="Thiolase_C_1"/>
    <property type="match status" value="1"/>
</dbReference>
<dbReference type="SUPFAM" id="SSF53901">
    <property type="entry name" value="Thiolase-like"/>
    <property type="match status" value="2"/>
</dbReference>
<feature type="domain" description="Thiolase N-terminal" evidence="1">
    <location>
        <begin position="5"/>
        <end position="207"/>
    </location>
</feature>
<dbReference type="PANTHER" id="PTHR42870:SF1">
    <property type="entry name" value="NON-SPECIFIC LIPID-TRANSFER PROTEIN-LIKE 2"/>
    <property type="match status" value="1"/>
</dbReference>
<dbReference type="PANTHER" id="PTHR42870">
    <property type="entry name" value="ACETYL-COA C-ACETYLTRANSFERASE"/>
    <property type="match status" value="1"/>
</dbReference>
<dbReference type="Proteomes" id="UP000580043">
    <property type="component" value="Unassembled WGS sequence"/>
</dbReference>
<organism evidence="3 4">
    <name type="scientific">Zoogloea dura</name>
    <dbReference type="NCBI Taxonomy" id="2728840"/>
    <lineage>
        <taxon>Bacteria</taxon>
        <taxon>Pseudomonadati</taxon>
        <taxon>Pseudomonadota</taxon>
        <taxon>Betaproteobacteria</taxon>
        <taxon>Rhodocyclales</taxon>
        <taxon>Zoogloeaceae</taxon>
        <taxon>Zoogloea</taxon>
    </lineage>
</organism>
<evidence type="ECO:0000313" key="4">
    <source>
        <dbReference type="Proteomes" id="UP000580043"/>
    </source>
</evidence>
<dbReference type="InterPro" id="IPR020616">
    <property type="entry name" value="Thiolase_N"/>
</dbReference>
<feature type="domain" description="Thiolase C-terminal" evidence="2">
    <location>
        <begin position="275"/>
        <end position="401"/>
    </location>
</feature>
<dbReference type="EMBL" id="JABBGA010000029">
    <property type="protein sequence ID" value="NML28557.1"/>
    <property type="molecule type" value="Genomic_DNA"/>
</dbReference>
<dbReference type="GO" id="GO:0003988">
    <property type="term" value="F:acetyl-CoA C-acyltransferase activity"/>
    <property type="evidence" value="ECO:0007669"/>
    <property type="project" value="UniProtKB-ARBA"/>
</dbReference>
<evidence type="ECO:0000259" key="1">
    <source>
        <dbReference type="Pfam" id="PF00108"/>
    </source>
</evidence>
<name>A0A848G8N9_9RHOO</name>
<evidence type="ECO:0000313" key="3">
    <source>
        <dbReference type="EMBL" id="NML28557.1"/>
    </source>
</evidence>
<dbReference type="Pfam" id="PF00108">
    <property type="entry name" value="Thiolase_N"/>
    <property type="match status" value="1"/>
</dbReference>
<dbReference type="InterPro" id="IPR002155">
    <property type="entry name" value="Thiolase"/>
</dbReference>
<accession>A0A848G8N9</accession>
<keyword evidence="4" id="KW-1185">Reference proteome</keyword>
<sequence length="415" mass="43589">MNSQVYVAGVGMTHFGRHTGTSLKELAAIAIERALVDAGATAGDLEAAFFANSTQGHMDGQDMIRGQIALRAFGIQGIPVVNVENACASASTAFQLAVTQVRAGAADIVLAIGAEKMFSDDKARMFSIFDGAWDVHDSEANRQRLLEMGHGIVPPEGSQSTRPYSVFMDIYAAMGRMHMREYGTTQRQFAAVSAKNHGHSVHNPLAQYRDAYSIEDILAAPPITYPLTLPMCSPICDGAAAAVVCSEAGLARLARGGARERAIRVLAAVMQTGSDRAATDMERHVVRLASRRAYELAGVGPSDISVAEVHDATAIGEIIQSEVLGFCPPGQGGFLAERGETRIGGRIPINPSGGLESKGHPIGATGLGQIHELVTQLRGEAGARQVEGARLALAENGGGLHGIEEAVACVTILGR</sequence>